<reference evidence="1 2" key="1">
    <citation type="submission" date="2019-10" db="EMBL/GenBank/DDBJ databases">
        <title>Assembly and Annotation for the nematode Trichostrongylus colubriformis.</title>
        <authorList>
            <person name="Martin J."/>
        </authorList>
    </citation>
    <scope>NUCLEOTIDE SEQUENCE [LARGE SCALE GENOMIC DNA]</scope>
    <source>
        <strain evidence="1">G859</strain>
        <tissue evidence="1">Whole worm</tissue>
    </source>
</reference>
<proteinExistence type="predicted"/>
<sequence length="78" mass="8921">MLTYVWAYEQPNGTFPSQNLLVPWNLNEIPINGRLPRVKFHNDSTSEQRVIQASIPIVVDENEPCPCTVSWFGSLFSK</sequence>
<comment type="caution">
    <text evidence="1">The sequence shown here is derived from an EMBL/GenBank/DDBJ whole genome shotgun (WGS) entry which is preliminary data.</text>
</comment>
<evidence type="ECO:0000313" key="1">
    <source>
        <dbReference type="EMBL" id="KAK5981023.1"/>
    </source>
</evidence>
<dbReference type="Proteomes" id="UP001331761">
    <property type="component" value="Unassembled WGS sequence"/>
</dbReference>
<evidence type="ECO:0000313" key="2">
    <source>
        <dbReference type="Proteomes" id="UP001331761"/>
    </source>
</evidence>
<gene>
    <name evidence="1" type="ORF">GCK32_019271</name>
</gene>
<feature type="non-terminal residue" evidence="1">
    <location>
        <position position="78"/>
    </location>
</feature>
<protein>
    <submittedName>
        <fullName evidence="1">Uncharacterized protein</fullName>
    </submittedName>
</protein>
<organism evidence="1 2">
    <name type="scientific">Trichostrongylus colubriformis</name>
    <name type="common">Black scour worm</name>
    <dbReference type="NCBI Taxonomy" id="6319"/>
    <lineage>
        <taxon>Eukaryota</taxon>
        <taxon>Metazoa</taxon>
        <taxon>Ecdysozoa</taxon>
        <taxon>Nematoda</taxon>
        <taxon>Chromadorea</taxon>
        <taxon>Rhabditida</taxon>
        <taxon>Rhabditina</taxon>
        <taxon>Rhabditomorpha</taxon>
        <taxon>Strongyloidea</taxon>
        <taxon>Trichostrongylidae</taxon>
        <taxon>Trichostrongylus</taxon>
    </lineage>
</organism>
<name>A0AAN8GB33_TRICO</name>
<keyword evidence="2" id="KW-1185">Reference proteome</keyword>
<dbReference type="AlphaFoldDB" id="A0AAN8GB33"/>
<dbReference type="EMBL" id="WIXE01006738">
    <property type="protein sequence ID" value="KAK5981023.1"/>
    <property type="molecule type" value="Genomic_DNA"/>
</dbReference>
<accession>A0AAN8GB33</accession>